<evidence type="ECO:0000256" key="1">
    <source>
        <dbReference type="ARBA" id="ARBA00023002"/>
    </source>
</evidence>
<dbReference type="STRING" id="490629.SAMN05216266_10576"/>
<dbReference type="InterPro" id="IPR006140">
    <property type="entry name" value="D-isomer_DH_NAD-bd"/>
</dbReference>
<dbReference type="EMBL" id="FOKG01000005">
    <property type="protein sequence ID" value="SFB12673.1"/>
    <property type="molecule type" value="Genomic_DNA"/>
</dbReference>
<accession>A0A1I0YKI0</accession>
<dbReference type="GO" id="GO:0016616">
    <property type="term" value="F:oxidoreductase activity, acting on the CH-OH group of donors, NAD or NADP as acceptor"/>
    <property type="evidence" value="ECO:0007669"/>
    <property type="project" value="UniProtKB-ARBA"/>
</dbReference>
<dbReference type="GO" id="GO:0051287">
    <property type="term" value="F:NAD binding"/>
    <property type="evidence" value="ECO:0007669"/>
    <property type="project" value="InterPro"/>
</dbReference>
<evidence type="ECO:0000256" key="2">
    <source>
        <dbReference type="ARBA" id="ARBA00023027"/>
    </source>
</evidence>
<evidence type="ECO:0000313" key="4">
    <source>
        <dbReference type="EMBL" id="SFB12673.1"/>
    </source>
</evidence>
<sequence>MVIMTVTVLVPDEDGMIALSEVAGVRPVRYQWGEPLPPQAREAEVLIPKFHPAETTDEFFEGLPRLKLIQLLSAGAEDWIGDLPDGVLLSTCRGAHGGSTAEWVVGVLLLMYRELREFTALQENRQWARRTTDTLQGKRVLIVGAGDLGRQLRGRLEPFDTRVTMVGISAREGVHAVEELPQLLGEHDVVALMVPLTSKTRGMVDAAFLAEMPDGAILVNAARGPVVNTGALLAELERGRLRAALDVTDPEPLPSDHPLWTAQGVVLTPHVAGAARGVQRRSYAVAAAEIERWVNGELPDNLVHGEY</sequence>
<evidence type="ECO:0000313" key="5">
    <source>
        <dbReference type="Proteomes" id="UP000243799"/>
    </source>
</evidence>
<keyword evidence="2" id="KW-0520">NAD</keyword>
<dbReference type="CDD" id="cd12166">
    <property type="entry name" value="2-Hacid_dh_7"/>
    <property type="match status" value="1"/>
</dbReference>
<dbReference type="AlphaFoldDB" id="A0A1I0YKI0"/>
<dbReference type="InterPro" id="IPR029753">
    <property type="entry name" value="D-isomer_DH_CS"/>
</dbReference>
<organism evidence="4 5">
    <name type="scientific">Amycolatopsis marina</name>
    <dbReference type="NCBI Taxonomy" id="490629"/>
    <lineage>
        <taxon>Bacteria</taxon>
        <taxon>Bacillati</taxon>
        <taxon>Actinomycetota</taxon>
        <taxon>Actinomycetes</taxon>
        <taxon>Pseudonocardiales</taxon>
        <taxon>Pseudonocardiaceae</taxon>
        <taxon>Amycolatopsis</taxon>
    </lineage>
</organism>
<dbReference type="Proteomes" id="UP000243799">
    <property type="component" value="Unassembled WGS sequence"/>
</dbReference>
<dbReference type="PANTHER" id="PTHR43333:SF1">
    <property type="entry name" value="D-ISOMER SPECIFIC 2-HYDROXYACID DEHYDROGENASE NAD-BINDING DOMAIN-CONTAINING PROTEIN"/>
    <property type="match status" value="1"/>
</dbReference>
<keyword evidence="5" id="KW-1185">Reference proteome</keyword>
<keyword evidence="1" id="KW-0560">Oxidoreductase</keyword>
<dbReference type="InterPro" id="IPR036291">
    <property type="entry name" value="NAD(P)-bd_dom_sf"/>
</dbReference>
<evidence type="ECO:0000259" key="3">
    <source>
        <dbReference type="Pfam" id="PF02826"/>
    </source>
</evidence>
<dbReference type="PROSITE" id="PS00671">
    <property type="entry name" value="D_2_HYDROXYACID_DH_3"/>
    <property type="match status" value="1"/>
</dbReference>
<feature type="domain" description="D-isomer specific 2-hydroxyacid dehydrogenase NAD-binding" evidence="3">
    <location>
        <begin position="106"/>
        <end position="272"/>
    </location>
</feature>
<dbReference type="PANTHER" id="PTHR43333">
    <property type="entry name" value="2-HACID_DH_C DOMAIN-CONTAINING PROTEIN"/>
    <property type="match status" value="1"/>
</dbReference>
<protein>
    <submittedName>
        <fullName evidence="4">Phosphoglycerate dehydrogenase</fullName>
    </submittedName>
</protein>
<reference evidence="5" key="1">
    <citation type="submission" date="2016-10" db="EMBL/GenBank/DDBJ databases">
        <authorList>
            <person name="Varghese N."/>
            <person name="Submissions S."/>
        </authorList>
    </citation>
    <scope>NUCLEOTIDE SEQUENCE [LARGE SCALE GENOMIC DNA]</scope>
    <source>
        <strain evidence="5">CGMCC 4.3568</strain>
    </source>
</reference>
<dbReference type="Gene3D" id="3.40.50.720">
    <property type="entry name" value="NAD(P)-binding Rossmann-like Domain"/>
    <property type="match status" value="2"/>
</dbReference>
<dbReference type="SUPFAM" id="SSF51735">
    <property type="entry name" value="NAD(P)-binding Rossmann-fold domains"/>
    <property type="match status" value="1"/>
</dbReference>
<name>A0A1I0YKI0_9PSEU</name>
<gene>
    <name evidence="4" type="ORF">SAMN05216266_10576</name>
</gene>
<dbReference type="Pfam" id="PF02826">
    <property type="entry name" value="2-Hacid_dh_C"/>
    <property type="match status" value="1"/>
</dbReference>
<dbReference type="SUPFAM" id="SSF52283">
    <property type="entry name" value="Formate/glycerate dehydrogenase catalytic domain-like"/>
    <property type="match status" value="1"/>
</dbReference>
<proteinExistence type="predicted"/>